<dbReference type="OrthoDB" id="2094832at2759"/>
<dbReference type="Pfam" id="PF13649">
    <property type="entry name" value="Methyltransf_25"/>
    <property type="match status" value="1"/>
</dbReference>
<evidence type="ECO:0000259" key="5">
    <source>
        <dbReference type="Pfam" id="PF13649"/>
    </source>
</evidence>
<protein>
    <recommendedName>
        <fullName evidence="5">Methyltransferase domain-containing protein</fullName>
    </recommendedName>
</protein>
<dbReference type="InterPro" id="IPR029063">
    <property type="entry name" value="SAM-dependent_MTases_sf"/>
</dbReference>
<dbReference type="Gene3D" id="3.40.50.150">
    <property type="entry name" value="Vaccinia Virus protein VP39"/>
    <property type="match status" value="1"/>
</dbReference>
<evidence type="ECO:0000256" key="1">
    <source>
        <dbReference type="ARBA" id="ARBA00005179"/>
    </source>
</evidence>
<dbReference type="CDD" id="cd02440">
    <property type="entry name" value="AdoMet_MTases"/>
    <property type="match status" value="1"/>
</dbReference>
<dbReference type="InterPro" id="IPR051654">
    <property type="entry name" value="Meroterpenoid_MTases"/>
</dbReference>
<dbReference type="SUPFAM" id="SSF53335">
    <property type="entry name" value="S-adenosyl-L-methionine-dependent methyltransferases"/>
    <property type="match status" value="1"/>
</dbReference>
<evidence type="ECO:0000256" key="3">
    <source>
        <dbReference type="ARBA" id="ARBA00022691"/>
    </source>
</evidence>
<gene>
    <name evidence="6" type="ORF">EJ06DRAFT_531745</name>
</gene>
<sequence length="296" mass="32788">MSEEATTASAPSETFIIVDRITELRPAQTELLDYAKVPADEQIEHIYRIRDKALAIAPYGCVGTLSFTFPTISTHPAYSSILERLKDGETLLDLGCGLGQNMRKLVIDGAPKSSVIGADLDQGLIDCGNAYFRDGDGEPPFMFLVGDVLNSEDPVFRMAEGQFNFIWASMLFHLWDWDKQVQASVAATKLLKPEKGNAIFGWQLGGSPAALVTRPGEKAGSATEKIWRHDEASFRELWKEVGEKTGTEWNVEVESKLPEWNKLRKAVPGVKDINNIDEDTPEGYQTMSLTFNVTRG</sequence>
<dbReference type="GO" id="GO:0016740">
    <property type="term" value="F:transferase activity"/>
    <property type="evidence" value="ECO:0007669"/>
    <property type="project" value="UniProtKB-KW"/>
</dbReference>
<dbReference type="Proteomes" id="UP000799640">
    <property type="component" value="Unassembled WGS sequence"/>
</dbReference>
<feature type="domain" description="Methyltransferase" evidence="5">
    <location>
        <begin position="92"/>
        <end position="193"/>
    </location>
</feature>
<dbReference type="PANTHER" id="PTHR35897:SF1">
    <property type="entry name" value="METHYLTRANSFERASE AUSD"/>
    <property type="match status" value="1"/>
</dbReference>
<keyword evidence="3" id="KW-0949">S-adenosyl-L-methionine</keyword>
<dbReference type="PANTHER" id="PTHR35897">
    <property type="entry name" value="METHYLTRANSFERASE AUSD"/>
    <property type="match status" value="1"/>
</dbReference>
<dbReference type="AlphaFoldDB" id="A0A6G1HS29"/>
<evidence type="ECO:0000256" key="4">
    <source>
        <dbReference type="ARBA" id="ARBA00038314"/>
    </source>
</evidence>
<organism evidence="6 7">
    <name type="scientific">Trichodelitschia bisporula</name>
    <dbReference type="NCBI Taxonomy" id="703511"/>
    <lineage>
        <taxon>Eukaryota</taxon>
        <taxon>Fungi</taxon>
        <taxon>Dikarya</taxon>
        <taxon>Ascomycota</taxon>
        <taxon>Pezizomycotina</taxon>
        <taxon>Dothideomycetes</taxon>
        <taxon>Dothideomycetes incertae sedis</taxon>
        <taxon>Phaeotrichales</taxon>
        <taxon>Phaeotrichaceae</taxon>
        <taxon>Trichodelitschia</taxon>
    </lineage>
</organism>
<keyword evidence="7" id="KW-1185">Reference proteome</keyword>
<proteinExistence type="inferred from homology"/>
<dbReference type="EMBL" id="ML996699">
    <property type="protein sequence ID" value="KAF2398647.1"/>
    <property type="molecule type" value="Genomic_DNA"/>
</dbReference>
<evidence type="ECO:0000256" key="2">
    <source>
        <dbReference type="ARBA" id="ARBA00022679"/>
    </source>
</evidence>
<comment type="pathway">
    <text evidence="1">Secondary metabolite biosynthesis.</text>
</comment>
<keyword evidence="2" id="KW-0808">Transferase</keyword>
<evidence type="ECO:0000313" key="7">
    <source>
        <dbReference type="Proteomes" id="UP000799640"/>
    </source>
</evidence>
<evidence type="ECO:0000313" key="6">
    <source>
        <dbReference type="EMBL" id="KAF2398647.1"/>
    </source>
</evidence>
<name>A0A6G1HS29_9PEZI</name>
<reference evidence="6" key="1">
    <citation type="journal article" date="2020" name="Stud. Mycol.">
        <title>101 Dothideomycetes genomes: a test case for predicting lifestyles and emergence of pathogens.</title>
        <authorList>
            <person name="Haridas S."/>
            <person name="Albert R."/>
            <person name="Binder M."/>
            <person name="Bloem J."/>
            <person name="Labutti K."/>
            <person name="Salamov A."/>
            <person name="Andreopoulos B."/>
            <person name="Baker S."/>
            <person name="Barry K."/>
            <person name="Bills G."/>
            <person name="Bluhm B."/>
            <person name="Cannon C."/>
            <person name="Castanera R."/>
            <person name="Culley D."/>
            <person name="Daum C."/>
            <person name="Ezra D."/>
            <person name="Gonzalez J."/>
            <person name="Henrissat B."/>
            <person name="Kuo A."/>
            <person name="Liang C."/>
            <person name="Lipzen A."/>
            <person name="Lutzoni F."/>
            <person name="Magnuson J."/>
            <person name="Mondo S."/>
            <person name="Nolan M."/>
            <person name="Ohm R."/>
            <person name="Pangilinan J."/>
            <person name="Park H.-J."/>
            <person name="Ramirez L."/>
            <person name="Alfaro M."/>
            <person name="Sun H."/>
            <person name="Tritt A."/>
            <person name="Yoshinaga Y."/>
            <person name="Zwiers L.-H."/>
            <person name="Turgeon B."/>
            <person name="Goodwin S."/>
            <person name="Spatafora J."/>
            <person name="Crous P."/>
            <person name="Grigoriev I."/>
        </authorList>
    </citation>
    <scope>NUCLEOTIDE SEQUENCE</scope>
    <source>
        <strain evidence="6">CBS 262.69</strain>
    </source>
</reference>
<comment type="similarity">
    <text evidence="4">Belongs to the class I-like SAM-binding methyltransferase superfamily.</text>
</comment>
<accession>A0A6G1HS29</accession>
<dbReference type="InterPro" id="IPR041698">
    <property type="entry name" value="Methyltransf_25"/>
</dbReference>